<reference evidence="1" key="1">
    <citation type="journal article" date="2014" name="Front. Microbiol.">
        <title>High frequency of phylogenetically diverse reductive dehalogenase-homologous genes in deep subseafloor sedimentary metagenomes.</title>
        <authorList>
            <person name="Kawai M."/>
            <person name="Futagami T."/>
            <person name="Toyoda A."/>
            <person name="Takaki Y."/>
            <person name="Nishi S."/>
            <person name="Hori S."/>
            <person name="Arai W."/>
            <person name="Tsubouchi T."/>
            <person name="Morono Y."/>
            <person name="Uchiyama I."/>
            <person name="Ito T."/>
            <person name="Fujiyama A."/>
            <person name="Inagaki F."/>
            <person name="Takami H."/>
        </authorList>
    </citation>
    <scope>NUCLEOTIDE SEQUENCE</scope>
    <source>
        <strain evidence="1">Expedition CK06-06</strain>
    </source>
</reference>
<comment type="caution">
    <text evidence="1">The sequence shown here is derived from an EMBL/GenBank/DDBJ whole genome shotgun (WGS) entry which is preliminary data.</text>
</comment>
<accession>X0X2W9</accession>
<evidence type="ECO:0000313" key="1">
    <source>
        <dbReference type="EMBL" id="GAG37380.1"/>
    </source>
</evidence>
<feature type="non-terminal residue" evidence="1">
    <location>
        <position position="78"/>
    </location>
</feature>
<protein>
    <submittedName>
        <fullName evidence="1">Uncharacterized protein</fullName>
    </submittedName>
</protein>
<organism evidence="1">
    <name type="scientific">marine sediment metagenome</name>
    <dbReference type="NCBI Taxonomy" id="412755"/>
    <lineage>
        <taxon>unclassified sequences</taxon>
        <taxon>metagenomes</taxon>
        <taxon>ecological metagenomes</taxon>
    </lineage>
</organism>
<dbReference type="EMBL" id="BARS01049847">
    <property type="protein sequence ID" value="GAG37380.1"/>
    <property type="molecule type" value="Genomic_DNA"/>
</dbReference>
<proteinExistence type="predicted"/>
<dbReference type="AlphaFoldDB" id="X0X2W9"/>
<gene>
    <name evidence="1" type="ORF">S01H1_74497</name>
</gene>
<sequence length="78" mass="9166">MVPYRSAKKKLSKDEIIDIMKRNVDLYKNEPDFVNYIVDLAMYLLENRYAKELPDVGEVDTEDKAGQRPKTPLEIYKV</sequence>
<name>X0X2W9_9ZZZZ</name>